<dbReference type="Proteomes" id="UP000265520">
    <property type="component" value="Unassembled WGS sequence"/>
</dbReference>
<proteinExistence type="predicted"/>
<evidence type="ECO:0000313" key="2">
    <source>
        <dbReference type="Proteomes" id="UP000265520"/>
    </source>
</evidence>
<dbReference type="EMBL" id="LXQA010311646">
    <property type="protein sequence ID" value="MCI42984.1"/>
    <property type="molecule type" value="Genomic_DNA"/>
</dbReference>
<comment type="caution">
    <text evidence="1">The sequence shown here is derived from an EMBL/GenBank/DDBJ whole genome shotgun (WGS) entry which is preliminary data.</text>
</comment>
<evidence type="ECO:0000313" key="1">
    <source>
        <dbReference type="EMBL" id="MCI42984.1"/>
    </source>
</evidence>
<dbReference type="AlphaFoldDB" id="A0A392S447"/>
<protein>
    <submittedName>
        <fullName evidence="1">Uncharacterized protein</fullName>
    </submittedName>
</protein>
<dbReference type="SUPFAM" id="SSF56672">
    <property type="entry name" value="DNA/RNA polymerases"/>
    <property type="match status" value="1"/>
</dbReference>
<dbReference type="Gene3D" id="3.10.10.10">
    <property type="entry name" value="HIV Type 1 Reverse Transcriptase, subunit A, domain 1"/>
    <property type="match status" value="1"/>
</dbReference>
<reference evidence="1 2" key="1">
    <citation type="journal article" date="2018" name="Front. Plant Sci.">
        <title>Red Clover (Trifolium pratense) and Zigzag Clover (T. medium) - A Picture of Genomic Similarities and Differences.</title>
        <authorList>
            <person name="Dluhosova J."/>
            <person name="Istvanek J."/>
            <person name="Nedelnik J."/>
            <person name="Repkova J."/>
        </authorList>
    </citation>
    <scope>NUCLEOTIDE SEQUENCE [LARGE SCALE GENOMIC DNA]</scope>
    <source>
        <strain evidence="2">cv. 10/8</strain>
        <tissue evidence="1">Leaf</tissue>
    </source>
</reference>
<dbReference type="InterPro" id="IPR043502">
    <property type="entry name" value="DNA/RNA_pol_sf"/>
</dbReference>
<organism evidence="1 2">
    <name type="scientific">Trifolium medium</name>
    <dbReference type="NCBI Taxonomy" id="97028"/>
    <lineage>
        <taxon>Eukaryota</taxon>
        <taxon>Viridiplantae</taxon>
        <taxon>Streptophyta</taxon>
        <taxon>Embryophyta</taxon>
        <taxon>Tracheophyta</taxon>
        <taxon>Spermatophyta</taxon>
        <taxon>Magnoliopsida</taxon>
        <taxon>eudicotyledons</taxon>
        <taxon>Gunneridae</taxon>
        <taxon>Pentapetalae</taxon>
        <taxon>rosids</taxon>
        <taxon>fabids</taxon>
        <taxon>Fabales</taxon>
        <taxon>Fabaceae</taxon>
        <taxon>Papilionoideae</taxon>
        <taxon>50 kb inversion clade</taxon>
        <taxon>NPAAA clade</taxon>
        <taxon>Hologalegina</taxon>
        <taxon>IRL clade</taxon>
        <taxon>Trifolieae</taxon>
        <taxon>Trifolium</taxon>
    </lineage>
</organism>
<keyword evidence="2" id="KW-1185">Reference proteome</keyword>
<accession>A0A392S447</accession>
<sequence length="45" mass="5252">MMEDDYKPVAQPQRRLNLTMKEVVRKEAVKLLEAGMIYPISDSAW</sequence>
<name>A0A392S447_9FABA</name>
<feature type="non-terminal residue" evidence="1">
    <location>
        <position position="45"/>
    </location>
</feature>